<organism evidence="1 2">
    <name type="scientific">Dyella japonica DSM 16301</name>
    <dbReference type="NCBI Taxonomy" id="1440762"/>
    <lineage>
        <taxon>Bacteria</taxon>
        <taxon>Pseudomonadati</taxon>
        <taxon>Pseudomonadota</taxon>
        <taxon>Gammaproteobacteria</taxon>
        <taxon>Lysobacterales</taxon>
        <taxon>Rhodanobacteraceae</taxon>
        <taxon>Dyella</taxon>
    </lineage>
</organism>
<protein>
    <submittedName>
        <fullName evidence="1">Uncharacterized protein</fullName>
    </submittedName>
</protein>
<accession>A0A0G9H9B0</accession>
<dbReference type="AlphaFoldDB" id="A0A0G9H9B0"/>
<dbReference type="OrthoDB" id="675629at2"/>
<dbReference type="Proteomes" id="UP000035481">
    <property type="component" value="Unassembled WGS sequence"/>
</dbReference>
<dbReference type="EMBL" id="JPLA01000001">
    <property type="protein sequence ID" value="KLD66163.1"/>
    <property type="molecule type" value="Genomic_DNA"/>
</dbReference>
<comment type="caution">
    <text evidence="1">The sequence shown here is derived from an EMBL/GenBank/DDBJ whole genome shotgun (WGS) entry which is preliminary data.</text>
</comment>
<name>A0A0G9H9B0_9GAMM</name>
<dbReference type="RefSeq" id="WP_046969867.1">
    <property type="nucleotide sequence ID" value="NZ_JPLA01000001.1"/>
</dbReference>
<proteinExistence type="predicted"/>
<evidence type="ECO:0000313" key="2">
    <source>
        <dbReference type="Proteomes" id="UP000035481"/>
    </source>
</evidence>
<reference evidence="1 2" key="1">
    <citation type="journal article" date="2015" name="Antonie Van Leeuwenhoek">
        <title>A phylogenomic and molecular marker based taxonomic framework for the order Xanthomonadales: proposal to transfer the families Algiphilaceae and Solimonadaceae to the order Nevskiales ord. nov. and to create a new family within the order Xanthomonadales, the family Rhodanobacteraceae fam. nov., containing the genus Rhodanobacter and its closest relatives.</title>
        <authorList>
            <person name="Naushad S."/>
            <person name="Adeolu M."/>
            <person name="Wong S."/>
            <person name="Sohail M."/>
            <person name="Schellhorn H.E."/>
            <person name="Gupta R.S."/>
        </authorList>
    </citation>
    <scope>NUCLEOTIDE SEQUENCE [LARGE SCALE GENOMIC DNA]</scope>
    <source>
        <strain evidence="1 2">DSM 16301</strain>
    </source>
</reference>
<sequence length="107" mass="10749">MPGFLLHIGASVLCSHAGQAQATVPNPRVLVSGQPTVAITGPWMVAGCALPPPPAANGPCVTAQFVSSATRVTSNGQPLLCQDSQAICAPTGTPLLIVACQMRASAM</sequence>
<dbReference type="STRING" id="1440762.Y882_00340"/>
<dbReference type="PATRIC" id="fig|1440762.4.peg.64"/>
<gene>
    <name evidence="1" type="ORF">Y882_00340</name>
</gene>
<evidence type="ECO:0000313" key="1">
    <source>
        <dbReference type="EMBL" id="KLD66163.1"/>
    </source>
</evidence>